<dbReference type="AlphaFoldDB" id="A0A9P5U8I1"/>
<organism evidence="3 4">
    <name type="scientific">Rhodocollybia butyracea</name>
    <dbReference type="NCBI Taxonomy" id="206335"/>
    <lineage>
        <taxon>Eukaryota</taxon>
        <taxon>Fungi</taxon>
        <taxon>Dikarya</taxon>
        <taxon>Basidiomycota</taxon>
        <taxon>Agaricomycotina</taxon>
        <taxon>Agaricomycetes</taxon>
        <taxon>Agaricomycetidae</taxon>
        <taxon>Agaricales</taxon>
        <taxon>Marasmiineae</taxon>
        <taxon>Omphalotaceae</taxon>
        <taxon>Rhodocollybia</taxon>
    </lineage>
</organism>
<protein>
    <recommendedName>
        <fullName evidence="2">Sfi1 spindle body domain-containing protein</fullName>
    </recommendedName>
</protein>
<comment type="caution">
    <text evidence="3">The sequence shown here is derived from an EMBL/GenBank/DDBJ whole genome shotgun (WGS) entry which is preliminary data.</text>
</comment>
<evidence type="ECO:0000313" key="4">
    <source>
        <dbReference type="Proteomes" id="UP000772434"/>
    </source>
</evidence>
<evidence type="ECO:0000256" key="1">
    <source>
        <dbReference type="SAM" id="MobiDB-lite"/>
    </source>
</evidence>
<dbReference type="Proteomes" id="UP000772434">
    <property type="component" value="Unassembled WGS sequence"/>
</dbReference>
<name>A0A9P5U8I1_9AGAR</name>
<proteinExistence type="predicted"/>
<evidence type="ECO:0000259" key="2">
    <source>
        <dbReference type="Pfam" id="PF08457"/>
    </source>
</evidence>
<feature type="compositionally biased region" description="Polar residues" evidence="1">
    <location>
        <begin position="21"/>
        <end position="34"/>
    </location>
</feature>
<gene>
    <name evidence="3" type="ORF">BDP27DRAFT_1447443</name>
</gene>
<dbReference type="EMBL" id="JADNRY010000046">
    <property type="protein sequence ID" value="KAF9069947.1"/>
    <property type="molecule type" value="Genomic_DNA"/>
</dbReference>
<reference evidence="3" key="1">
    <citation type="submission" date="2020-11" db="EMBL/GenBank/DDBJ databases">
        <authorList>
            <consortium name="DOE Joint Genome Institute"/>
            <person name="Ahrendt S."/>
            <person name="Riley R."/>
            <person name="Andreopoulos W."/>
            <person name="Labutti K."/>
            <person name="Pangilinan J."/>
            <person name="Ruiz-Duenas F.J."/>
            <person name="Barrasa J.M."/>
            <person name="Sanchez-Garcia M."/>
            <person name="Camarero S."/>
            <person name="Miyauchi S."/>
            <person name="Serrano A."/>
            <person name="Linde D."/>
            <person name="Babiker R."/>
            <person name="Drula E."/>
            <person name="Ayuso-Fernandez I."/>
            <person name="Pacheco R."/>
            <person name="Padilla G."/>
            <person name="Ferreira P."/>
            <person name="Barriuso J."/>
            <person name="Kellner H."/>
            <person name="Castanera R."/>
            <person name="Alfaro M."/>
            <person name="Ramirez L."/>
            <person name="Pisabarro A.G."/>
            <person name="Kuo A."/>
            <person name="Tritt A."/>
            <person name="Lipzen A."/>
            <person name="He G."/>
            <person name="Yan M."/>
            <person name="Ng V."/>
            <person name="Cullen D."/>
            <person name="Martin F."/>
            <person name="Rosso M.-N."/>
            <person name="Henrissat B."/>
            <person name="Hibbett D."/>
            <person name="Martinez A.T."/>
            <person name="Grigoriev I.V."/>
        </authorList>
    </citation>
    <scope>NUCLEOTIDE SEQUENCE</scope>
    <source>
        <strain evidence="3">AH 40177</strain>
    </source>
</reference>
<feature type="region of interest" description="Disordered" evidence="1">
    <location>
        <begin position="1090"/>
        <end position="1110"/>
    </location>
</feature>
<feature type="region of interest" description="Disordered" evidence="1">
    <location>
        <begin position="1022"/>
        <end position="1055"/>
    </location>
</feature>
<keyword evidence="4" id="KW-1185">Reference proteome</keyword>
<feature type="domain" description="Sfi1 spindle body" evidence="2">
    <location>
        <begin position="447"/>
        <end position="704"/>
    </location>
</feature>
<feature type="region of interest" description="Disordered" evidence="1">
    <location>
        <begin position="986"/>
        <end position="1007"/>
    </location>
</feature>
<evidence type="ECO:0000313" key="3">
    <source>
        <dbReference type="EMBL" id="KAF9069947.1"/>
    </source>
</evidence>
<dbReference type="Pfam" id="PF08457">
    <property type="entry name" value="Sfi1"/>
    <property type="match status" value="2"/>
</dbReference>
<accession>A0A9P5U8I1</accession>
<dbReference type="OrthoDB" id="1933281at2759"/>
<dbReference type="InterPro" id="IPR013665">
    <property type="entry name" value="Sfi1_dom"/>
</dbReference>
<feature type="region of interest" description="Disordered" evidence="1">
    <location>
        <begin position="173"/>
        <end position="192"/>
    </location>
</feature>
<sequence>MFGFRPVRSSSPAKSIAHPQQRLQLSTNQGDVSRSSTFSTVPELAGLAAEDVQLIDEIIERAGPTATTFLTIFKAYNDILLERGLDPHEVVYYGKLLKLGTLKGSSWKEKWDAIKHQNGYRTELQSAVVKSTATFIPKKQPSQPGIVVNSRPGPSIITNDDLFSSLSALHNSLTSETDDGSELPAYHASSRRPLDLTNNSLGLEEEEGISQSFPTFTAQALPRRLPRPWEPDMSEHVASTPPSYRVVTRNLPARSHSPDPLTRKFERLVGMKPTALVAKPPKKRDSAINEEEAWKKVKMLQDEREADRFREEKLVEHFYDLWKQEFQWIITTNKEVLHAREHFVLRTVIHCWHQRTTSRRALYERVDVFADRRCQRSFFSIWKQRIKQRIKQKQQAEWRQDMRMKIQIIRQKRDRRMVKEAWVNWEFSHKLLMAERYYDGQLAVRYLQHWKTKLREFRESEAIADVFRNRMDRVFESYWDHWRLTTDLARTEKVVADRVGLRMIGEALDTWKKKTQDVHIADSFYSQILSKNTIKSWGAARDRIRYLDIRVNKHLGRQDDILLRAVMRVWKAHERGKLLEKVKAFRLIKTTWVAWNVHVHNQRKLEDQALHFSTRLNSSSARLAMFSWRQAITTHQNIKLIAIHHHSSQVLRCALLRWRLQLHHQLKMAKKARRLVLEKSWMALTKSWDAWKNNYRERLADRKMPFFEQAKAKKIFNAWSQRTRKLLQQRLADEIIQEQVRKRILSTMLTHWTNRVIEIKVEELEVTQRNEAALLITAFKKWKRIRVRHVEELALMQSYQDIKREENVRRIFNTWLTATRTTRNRRAILREKEEEIKQMTVAVAWDRWREQFQEVQLRPKEHQFLLQNKEAHKYRAFATWFSKTQSLPAIHFDSKRIKAKSWKVWMRAMPRALQSKTAREVNKVTVLKKSLARWLQVYRTKLSLKAVARARYFPAPSAPSRLAVVSRPIIPLLSYAPRNHASRTNFPRRAIRSDSPDEEEAALNEPSSISRFASLETRIAAPVPTKARSEASPTRTLISAPITRASSPARSTKSVVPTPWYLRSHSPVMSPVPSSVDALEERSSLWQDLRDLRKLSGPSSERSRPSRKPL</sequence>
<feature type="compositionally biased region" description="Polar residues" evidence="1">
    <location>
        <begin position="1044"/>
        <end position="1055"/>
    </location>
</feature>
<feature type="domain" description="Sfi1 spindle body" evidence="2">
    <location>
        <begin position="292"/>
        <end position="387"/>
    </location>
</feature>
<feature type="region of interest" description="Disordered" evidence="1">
    <location>
        <begin position="1"/>
        <end position="34"/>
    </location>
</feature>